<sequence>MQDHRLDGTSDARGLTCRPVGRENILASQKGVDFRLAEAPVPSGGADTADAACRSPARNRLWVNPEEGGNLSWGQQTLAATLHQSLPLASRFLPAGGQVPVCRAKPDLSVVFYKDHGLLSADCPIVI</sequence>
<proteinExistence type="predicted"/>
<evidence type="ECO:0000313" key="2">
    <source>
        <dbReference type="Proteomes" id="UP001500902"/>
    </source>
</evidence>
<evidence type="ECO:0000313" key="1">
    <source>
        <dbReference type="EMBL" id="GAA3662553.1"/>
    </source>
</evidence>
<keyword evidence="2" id="KW-1185">Reference proteome</keyword>
<name>A0ABP7BJH6_9ACTN</name>
<reference evidence="2" key="1">
    <citation type="journal article" date="2019" name="Int. J. Syst. Evol. Microbiol.">
        <title>The Global Catalogue of Microorganisms (GCM) 10K type strain sequencing project: providing services to taxonomists for standard genome sequencing and annotation.</title>
        <authorList>
            <consortium name="The Broad Institute Genomics Platform"/>
            <consortium name="The Broad Institute Genome Sequencing Center for Infectious Disease"/>
            <person name="Wu L."/>
            <person name="Ma J."/>
        </authorList>
    </citation>
    <scope>NUCLEOTIDE SEQUENCE [LARGE SCALE GENOMIC DNA]</scope>
    <source>
        <strain evidence="2">JCM 16904</strain>
    </source>
</reference>
<accession>A0ABP7BJH6</accession>
<comment type="caution">
    <text evidence="1">The sequence shown here is derived from an EMBL/GenBank/DDBJ whole genome shotgun (WGS) entry which is preliminary data.</text>
</comment>
<dbReference type="EMBL" id="BAAAZP010000049">
    <property type="protein sequence ID" value="GAA3662553.1"/>
    <property type="molecule type" value="Genomic_DNA"/>
</dbReference>
<protein>
    <submittedName>
        <fullName evidence="1">Uncharacterized protein</fullName>
    </submittedName>
</protein>
<dbReference type="Proteomes" id="UP001500902">
    <property type="component" value="Unassembled WGS sequence"/>
</dbReference>
<gene>
    <name evidence="1" type="ORF">GCM10022224_028060</name>
</gene>
<organism evidence="1 2">
    <name type="scientific">Nonomuraea antimicrobica</name>
    <dbReference type="NCBI Taxonomy" id="561173"/>
    <lineage>
        <taxon>Bacteria</taxon>
        <taxon>Bacillati</taxon>
        <taxon>Actinomycetota</taxon>
        <taxon>Actinomycetes</taxon>
        <taxon>Streptosporangiales</taxon>
        <taxon>Streptosporangiaceae</taxon>
        <taxon>Nonomuraea</taxon>
    </lineage>
</organism>